<name>Q9BSE3_HUMAN</name>
<sequence>RRHYQSTSLKDHVSEGWSTALDMLTRNRGSPVSPTVLDMWGQEGTHECVVMSQEHHGMTFRSGMTRSCLEDGLGLCTFIRQGPTQLD</sequence>
<protein>
    <submittedName>
        <fullName evidence="1">Uncharacterized protein</fullName>
    </submittedName>
</protein>
<proteinExistence type="evidence at transcript level"/>
<reference evidence="1" key="1">
    <citation type="submission" date="2001-03" db="EMBL/GenBank/DDBJ databases">
        <authorList>
            <person name="Strausberg R."/>
        </authorList>
    </citation>
    <scope>NUCLEOTIDE SEQUENCE</scope>
    <source>
        <tissue evidence="1">Placenta</tissue>
    </source>
</reference>
<accession>Q9BSE3</accession>
<dbReference type="AlphaFoldDB" id="Q9BSE3"/>
<dbReference type="EMBL" id="BC005092">
    <property type="protein sequence ID" value="AAH05092.1"/>
    <property type="molecule type" value="mRNA"/>
</dbReference>
<feature type="non-terminal residue" evidence="1">
    <location>
        <position position="1"/>
    </location>
</feature>
<organism evidence="1">
    <name type="scientific">Homo sapiens</name>
    <name type="common">Human</name>
    <dbReference type="NCBI Taxonomy" id="9606"/>
    <lineage>
        <taxon>Eukaryota</taxon>
        <taxon>Metazoa</taxon>
        <taxon>Chordata</taxon>
        <taxon>Craniata</taxon>
        <taxon>Vertebrata</taxon>
        <taxon>Euteleostomi</taxon>
        <taxon>Mammalia</taxon>
        <taxon>Eutheria</taxon>
        <taxon>Euarchontoglires</taxon>
        <taxon>Primates</taxon>
        <taxon>Haplorrhini</taxon>
        <taxon>Catarrhini</taxon>
        <taxon>Hominidae</taxon>
        <taxon>Homo</taxon>
    </lineage>
</organism>
<evidence type="ECO:0000313" key="1">
    <source>
        <dbReference type="EMBL" id="AAH05092.1"/>
    </source>
</evidence>